<evidence type="ECO:0000313" key="4">
    <source>
        <dbReference type="Proteomes" id="UP001454036"/>
    </source>
</evidence>
<feature type="compositionally biased region" description="Polar residues" evidence="1">
    <location>
        <begin position="15"/>
        <end position="26"/>
    </location>
</feature>
<dbReference type="SMART" id="SM00597">
    <property type="entry name" value="ZnF_TTF"/>
    <property type="match status" value="1"/>
</dbReference>
<gene>
    <name evidence="3" type="ORF">LIER_38510</name>
</gene>
<organism evidence="3 4">
    <name type="scientific">Lithospermum erythrorhizon</name>
    <name type="common">Purple gromwell</name>
    <name type="synonym">Lithospermum officinale var. erythrorhizon</name>
    <dbReference type="NCBI Taxonomy" id="34254"/>
    <lineage>
        <taxon>Eukaryota</taxon>
        <taxon>Viridiplantae</taxon>
        <taxon>Streptophyta</taxon>
        <taxon>Embryophyta</taxon>
        <taxon>Tracheophyta</taxon>
        <taxon>Spermatophyta</taxon>
        <taxon>Magnoliopsida</taxon>
        <taxon>eudicotyledons</taxon>
        <taxon>Gunneridae</taxon>
        <taxon>Pentapetalae</taxon>
        <taxon>asterids</taxon>
        <taxon>lamiids</taxon>
        <taxon>Boraginales</taxon>
        <taxon>Boraginaceae</taxon>
        <taxon>Boraginoideae</taxon>
        <taxon>Lithospermeae</taxon>
        <taxon>Lithospermum</taxon>
    </lineage>
</organism>
<dbReference type="InterPro" id="IPR025398">
    <property type="entry name" value="DUF4371"/>
</dbReference>
<evidence type="ECO:0000259" key="2">
    <source>
        <dbReference type="SMART" id="SM00597"/>
    </source>
</evidence>
<feature type="domain" description="TTF-type" evidence="2">
    <location>
        <begin position="98"/>
        <end position="190"/>
    </location>
</feature>
<protein>
    <recommendedName>
        <fullName evidence="2">TTF-type domain-containing protein</fullName>
    </recommendedName>
</protein>
<dbReference type="EMBL" id="BAABME010019600">
    <property type="protein sequence ID" value="GAA0157742.1"/>
    <property type="molecule type" value="Genomic_DNA"/>
</dbReference>
<proteinExistence type="predicted"/>
<comment type="caution">
    <text evidence="3">The sequence shown here is derived from an EMBL/GenBank/DDBJ whole genome shotgun (WGS) entry which is preliminary data.</text>
</comment>
<dbReference type="Proteomes" id="UP001454036">
    <property type="component" value="Unassembled WGS sequence"/>
</dbReference>
<dbReference type="AlphaFoldDB" id="A0AAV3Q3I0"/>
<name>A0AAV3Q3I0_LITER</name>
<feature type="region of interest" description="Disordered" evidence="1">
    <location>
        <begin position="1"/>
        <end position="46"/>
    </location>
</feature>
<reference evidence="3 4" key="1">
    <citation type="submission" date="2024-01" db="EMBL/GenBank/DDBJ databases">
        <title>The complete chloroplast genome sequence of Lithospermum erythrorhizon: insights into the phylogenetic relationship among Boraginaceae species and the maternal lineages of purple gromwells.</title>
        <authorList>
            <person name="Okada T."/>
            <person name="Watanabe K."/>
        </authorList>
    </citation>
    <scope>NUCLEOTIDE SEQUENCE [LARGE SCALE GENOMIC DNA]</scope>
</reference>
<dbReference type="PANTHER" id="PTHR45749:SF34">
    <property type="entry name" value="ZINC FINGER MYM-TYPE PROTEIN 1-LIKE"/>
    <property type="match status" value="1"/>
</dbReference>
<dbReference type="Pfam" id="PF14291">
    <property type="entry name" value="DUF4371"/>
    <property type="match status" value="1"/>
</dbReference>
<evidence type="ECO:0000313" key="3">
    <source>
        <dbReference type="EMBL" id="GAA0157742.1"/>
    </source>
</evidence>
<sequence>MHKFFKPKPRFGDSSVVTSSTNAQSESPHETPISPLIPPSIPNETNQKGIYLESDPEKRKQIIEYHPNDQDEVRRAYLLKEPTRIYMNDFSVNDTSGVNRKFSSTWYKEYDWLEYSIERNVVYYLPCYLFYDGAQSSQTTFVKEGFRSWHLKKSLKKHVGKNPNSHHNMCVKKCDDLLNQNRSIVASLSNYTEKEKYDYLIRLKASLENVKYLVRGGLAFRAHDESENSVYKGHFREFVEALRRNCEKIGEAIKNAKGNLKMTSPMIQKDLANACAVETVKKIVDEIGDDIFCVLVDESGDTSDNEQMVVVLHFVDNRGFVVERLIGIVHVEETSAITLKRGS</sequence>
<keyword evidence="4" id="KW-1185">Reference proteome</keyword>
<dbReference type="PANTHER" id="PTHR45749">
    <property type="match status" value="1"/>
</dbReference>
<evidence type="ECO:0000256" key="1">
    <source>
        <dbReference type="SAM" id="MobiDB-lite"/>
    </source>
</evidence>
<dbReference type="InterPro" id="IPR006580">
    <property type="entry name" value="Znf_TTF"/>
</dbReference>
<accession>A0AAV3Q3I0</accession>